<dbReference type="Proteomes" id="UP001219933">
    <property type="component" value="Chromosome 2"/>
</dbReference>
<dbReference type="InterPro" id="IPR012989">
    <property type="entry name" value="SEP_domain"/>
</dbReference>
<dbReference type="GO" id="GO:0005634">
    <property type="term" value="C:nucleus"/>
    <property type="evidence" value="ECO:0007669"/>
    <property type="project" value="TreeGrafter"/>
</dbReference>
<dbReference type="SMART" id="SM00553">
    <property type="entry name" value="SEP"/>
    <property type="match status" value="1"/>
</dbReference>
<dbReference type="EMBL" id="CP119878">
    <property type="protein sequence ID" value="WFD34661.1"/>
    <property type="molecule type" value="Genomic_DNA"/>
</dbReference>
<feature type="region of interest" description="Disordered" evidence="1">
    <location>
        <begin position="266"/>
        <end position="324"/>
    </location>
</feature>
<evidence type="ECO:0000313" key="4">
    <source>
        <dbReference type="EMBL" id="WFD34661.1"/>
    </source>
</evidence>
<dbReference type="GO" id="GO:0000045">
    <property type="term" value="P:autophagosome assembly"/>
    <property type="evidence" value="ECO:0007669"/>
    <property type="project" value="TreeGrafter"/>
</dbReference>
<feature type="compositionally biased region" description="Low complexity" evidence="1">
    <location>
        <begin position="59"/>
        <end position="80"/>
    </location>
</feature>
<dbReference type="PANTHER" id="PTHR23333:SF20">
    <property type="entry name" value="NSFL1 COFACTOR P47"/>
    <property type="match status" value="1"/>
</dbReference>
<dbReference type="AlphaFoldDB" id="A0AAF0EUM9"/>
<organism evidence="4 5">
    <name type="scientific">Malassezia cuniculi</name>
    <dbReference type="NCBI Taxonomy" id="948313"/>
    <lineage>
        <taxon>Eukaryota</taxon>
        <taxon>Fungi</taxon>
        <taxon>Dikarya</taxon>
        <taxon>Basidiomycota</taxon>
        <taxon>Ustilaginomycotina</taxon>
        <taxon>Malasseziomycetes</taxon>
        <taxon>Malasseziales</taxon>
        <taxon>Malasseziaceae</taxon>
        <taxon>Malassezia</taxon>
    </lineage>
</organism>
<dbReference type="Pfam" id="PF00789">
    <property type="entry name" value="UBX"/>
    <property type="match status" value="1"/>
</dbReference>
<protein>
    <submittedName>
        <fullName evidence="4">Protein phosphatase regulator</fullName>
    </submittedName>
</protein>
<dbReference type="GO" id="GO:0007030">
    <property type="term" value="P:Golgi organization"/>
    <property type="evidence" value="ECO:0007669"/>
    <property type="project" value="TreeGrafter"/>
</dbReference>
<dbReference type="GO" id="GO:0043161">
    <property type="term" value="P:proteasome-mediated ubiquitin-dependent protein catabolic process"/>
    <property type="evidence" value="ECO:0007669"/>
    <property type="project" value="TreeGrafter"/>
</dbReference>
<dbReference type="PROSITE" id="PS50033">
    <property type="entry name" value="UBX"/>
    <property type="match status" value="1"/>
</dbReference>
<dbReference type="SUPFAM" id="SSF102848">
    <property type="entry name" value="NSFL1 (p97 ATPase) cofactor p47, SEP domain"/>
    <property type="match status" value="1"/>
</dbReference>
<feature type="region of interest" description="Disordered" evidence="1">
    <location>
        <begin position="39"/>
        <end position="180"/>
    </location>
</feature>
<dbReference type="CDD" id="cd01770">
    <property type="entry name" value="UBX_UBXN2"/>
    <property type="match status" value="1"/>
</dbReference>
<sequence>MNEQVAQFVGVTGASPEVARALLEQTGDITTAIDAYYAGDAPAGNSEPKSEADGSQMIGGAAAGPWPGASSSSASSSGASTRKSAPRRGGVMSFSDLRGSQSTRDDDDPVHMFAGGERSGLNIENPDSQGPNSLVDDILRQAAQGTPPAEEHVPEKKAFTGKGHSLTDPDPEPEAEAPRSNSLLEQFANFLHGNPAAAKPELERVQRHLTFWQDGFSLGDGPLMHYDNPEHAEILRAIQSGHAPLDLLDVRPGQEVEMVVARRMNERYQPPPPPPARPFSGEGNRLGSAAPTVEDTHKKPAPARVSDSAAQPAPPPVDPAQPTTRVQVRLPDGGRVVIQLNQHNTVGVLRAHINSARPELAQRAYTLQGGFPPHPLTDDTQNVADAGLLNSVVLLQLI</sequence>
<dbReference type="GO" id="GO:0005829">
    <property type="term" value="C:cytosol"/>
    <property type="evidence" value="ECO:0007669"/>
    <property type="project" value="TreeGrafter"/>
</dbReference>
<evidence type="ECO:0000259" key="3">
    <source>
        <dbReference type="PROSITE" id="PS51399"/>
    </source>
</evidence>
<proteinExistence type="predicted"/>
<gene>
    <name evidence="4" type="primary">SHP1</name>
    <name evidence="4" type="ORF">MCUN1_001502</name>
</gene>
<accession>A0AAF0EUM9</accession>
<dbReference type="Pfam" id="PF14555">
    <property type="entry name" value="UBA_4"/>
    <property type="match status" value="1"/>
</dbReference>
<dbReference type="GO" id="GO:0061025">
    <property type="term" value="P:membrane fusion"/>
    <property type="evidence" value="ECO:0007669"/>
    <property type="project" value="TreeGrafter"/>
</dbReference>
<dbReference type="Pfam" id="PF08059">
    <property type="entry name" value="SEP"/>
    <property type="match status" value="1"/>
</dbReference>
<dbReference type="FunFam" id="3.30.420.210:FF:000002">
    <property type="entry name" value="UBX domain-containing protein 1"/>
    <property type="match status" value="1"/>
</dbReference>
<evidence type="ECO:0000256" key="1">
    <source>
        <dbReference type="SAM" id="MobiDB-lite"/>
    </source>
</evidence>
<dbReference type="InterPro" id="IPR029071">
    <property type="entry name" value="Ubiquitin-like_domsf"/>
</dbReference>
<dbReference type="Gene3D" id="1.10.8.10">
    <property type="entry name" value="DNA helicase RuvA subunit, C-terminal domain"/>
    <property type="match status" value="1"/>
</dbReference>
<evidence type="ECO:0000313" key="5">
    <source>
        <dbReference type="Proteomes" id="UP001219933"/>
    </source>
</evidence>
<dbReference type="PROSITE" id="PS51399">
    <property type="entry name" value="SEP"/>
    <property type="match status" value="1"/>
</dbReference>
<dbReference type="GO" id="GO:0031468">
    <property type="term" value="P:nuclear membrane reassembly"/>
    <property type="evidence" value="ECO:0007669"/>
    <property type="project" value="TreeGrafter"/>
</dbReference>
<name>A0AAF0EUM9_9BASI</name>
<dbReference type="Gene3D" id="3.10.20.90">
    <property type="entry name" value="Phosphatidylinositol 3-kinase Catalytic Subunit, Chain A, domain 1"/>
    <property type="match status" value="1"/>
</dbReference>
<dbReference type="PANTHER" id="PTHR23333">
    <property type="entry name" value="UBX DOMAIN CONTAINING PROTEIN"/>
    <property type="match status" value="1"/>
</dbReference>
<keyword evidence="5" id="KW-1185">Reference proteome</keyword>
<dbReference type="GO" id="GO:0043130">
    <property type="term" value="F:ubiquitin binding"/>
    <property type="evidence" value="ECO:0007669"/>
    <property type="project" value="TreeGrafter"/>
</dbReference>
<feature type="domain" description="UBX" evidence="2">
    <location>
        <begin position="319"/>
        <end position="396"/>
    </location>
</feature>
<dbReference type="InterPro" id="IPR001012">
    <property type="entry name" value="UBX_dom"/>
</dbReference>
<feature type="domain" description="SEP" evidence="3">
    <location>
        <begin position="204"/>
        <end position="269"/>
    </location>
</feature>
<dbReference type="SMART" id="SM00166">
    <property type="entry name" value="UBX"/>
    <property type="match status" value="1"/>
</dbReference>
<dbReference type="InterPro" id="IPR036241">
    <property type="entry name" value="NSFL1C_SEP_dom_sf"/>
</dbReference>
<dbReference type="Gene3D" id="3.30.420.210">
    <property type="entry name" value="SEP domain"/>
    <property type="match status" value="1"/>
</dbReference>
<evidence type="ECO:0000259" key="2">
    <source>
        <dbReference type="PROSITE" id="PS50033"/>
    </source>
</evidence>
<feature type="compositionally biased region" description="Basic and acidic residues" evidence="1">
    <location>
        <begin position="149"/>
        <end position="158"/>
    </location>
</feature>
<dbReference type="SUPFAM" id="SSF54236">
    <property type="entry name" value="Ubiquitin-like"/>
    <property type="match status" value="1"/>
</dbReference>
<reference evidence="4" key="1">
    <citation type="submission" date="2023-03" db="EMBL/GenBank/DDBJ databases">
        <title>Mating type loci evolution in Malassezia.</title>
        <authorList>
            <person name="Coelho M.A."/>
        </authorList>
    </citation>
    <scope>NUCLEOTIDE SEQUENCE</scope>
    <source>
        <strain evidence="4">CBS 11721</strain>
    </source>
</reference>